<dbReference type="GO" id="GO:0005829">
    <property type="term" value="C:cytosol"/>
    <property type="evidence" value="ECO:0007669"/>
    <property type="project" value="UniProtKB-SubCell"/>
</dbReference>
<evidence type="ECO:0000256" key="3">
    <source>
        <dbReference type="ARBA" id="ARBA00011083"/>
    </source>
</evidence>
<comment type="subcellular location">
    <subcellularLocation>
        <location evidence="1">Cytoplasm</location>
        <location evidence="1">Cytosol</location>
    </subcellularLocation>
</comment>
<keyword evidence="4" id="KW-0963">Cytoplasm</keyword>
<evidence type="ECO:0000259" key="6">
    <source>
        <dbReference type="Pfam" id="PF00117"/>
    </source>
</evidence>
<evidence type="ECO:0000313" key="8">
    <source>
        <dbReference type="Proteomes" id="UP000583929"/>
    </source>
</evidence>
<dbReference type="GO" id="GO:0008233">
    <property type="term" value="F:peptidase activity"/>
    <property type="evidence" value="ECO:0007669"/>
    <property type="project" value="UniProtKB-ARBA"/>
</dbReference>
<evidence type="ECO:0000256" key="2">
    <source>
        <dbReference type="ARBA" id="ARBA00005179"/>
    </source>
</evidence>
<keyword evidence="8" id="KW-1185">Reference proteome</keyword>
<protein>
    <recommendedName>
        <fullName evidence="6">Glutamine amidotransferase domain-containing protein</fullName>
    </recommendedName>
</protein>
<comment type="similarity">
    <text evidence="3">Belongs to the peptidase C26 family.</text>
</comment>
<organism evidence="7 8">
    <name type="scientific">Cannabis sativa</name>
    <name type="common">Hemp</name>
    <name type="synonym">Marijuana</name>
    <dbReference type="NCBI Taxonomy" id="3483"/>
    <lineage>
        <taxon>Eukaryota</taxon>
        <taxon>Viridiplantae</taxon>
        <taxon>Streptophyta</taxon>
        <taxon>Embryophyta</taxon>
        <taxon>Tracheophyta</taxon>
        <taxon>Spermatophyta</taxon>
        <taxon>Magnoliopsida</taxon>
        <taxon>eudicotyledons</taxon>
        <taxon>Gunneridae</taxon>
        <taxon>Pentapetalae</taxon>
        <taxon>rosids</taxon>
        <taxon>fabids</taxon>
        <taxon>Rosales</taxon>
        <taxon>Cannabaceae</taxon>
        <taxon>Cannabis</taxon>
    </lineage>
</organism>
<evidence type="ECO:0000256" key="4">
    <source>
        <dbReference type="ARBA" id="ARBA00022490"/>
    </source>
</evidence>
<dbReference type="CDD" id="cd01741">
    <property type="entry name" value="GATase1_1"/>
    <property type="match status" value="1"/>
</dbReference>
<dbReference type="PROSITE" id="PS51273">
    <property type="entry name" value="GATASE_TYPE_1"/>
    <property type="match status" value="1"/>
</dbReference>
<evidence type="ECO:0000256" key="1">
    <source>
        <dbReference type="ARBA" id="ARBA00004514"/>
    </source>
</evidence>
<dbReference type="SUPFAM" id="SSF52317">
    <property type="entry name" value="Class I glutamine amidotransferase-like"/>
    <property type="match status" value="1"/>
</dbReference>
<dbReference type="Pfam" id="PF00117">
    <property type="entry name" value="GATase"/>
    <property type="match status" value="1"/>
</dbReference>
<dbReference type="PANTHER" id="PTHR42695:SF13">
    <property type="entry name" value="GLUTAMINE AMIDOTRANSFERASE CLASS-I FAMILY PROTEIN, EXPRESSED"/>
    <property type="match status" value="1"/>
</dbReference>
<sequence>MESIIMTTTITTMKKNKKFGLLLCADDTDYVKKMYGGYYGVFVRMLKEEGETWDMYRVTRGEYPDEDELESYDGFVISGSRKDAHSNEPWISRLLIFLKKLDSMKKKVLGICFGHQILSRALGGKSGRSMTGWDIGIRTVHFSSSSSSSKLFQSLKTPPLLSIYEIHRDEVWELPPKAELIAWSDKTGVEMFRYGDHMMGIQGHPEYTKDILLHLIDRLVKLDFIEDSESEELKAKLDEHEPDREALRRLCTSFLKGGL</sequence>
<dbReference type="AlphaFoldDB" id="A0A7J6G094"/>
<evidence type="ECO:0000313" key="7">
    <source>
        <dbReference type="EMBL" id="KAF4376358.1"/>
    </source>
</evidence>
<dbReference type="InterPro" id="IPR044992">
    <property type="entry name" value="ChyE-like"/>
</dbReference>
<dbReference type="PANTHER" id="PTHR42695">
    <property type="entry name" value="GLUTAMINE AMIDOTRANSFERASE YLR126C-RELATED"/>
    <property type="match status" value="1"/>
</dbReference>
<accession>A0A7J6G094</accession>
<feature type="domain" description="Glutamine amidotransferase" evidence="6">
    <location>
        <begin position="39"/>
        <end position="208"/>
    </location>
</feature>
<dbReference type="FunFam" id="3.40.50.880:FF:000040">
    <property type="entry name" value="Gamma-glutamyl peptidase 5"/>
    <property type="match status" value="1"/>
</dbReference>
<gene>
    <name evidence="7" type="ORF">G4B88_000046</name>
</gene>
<dbReference type="InterPro" id="IPR017926">
    <property type="entry name" value="GATASE"/>
</dbReference>
<evidence type="ECO:0000256" key="5">
    <source>
        <dbReference type="ARBA" id="ARBA00022801"/>
    </source>
</evidence>
<reference evidence="7 8" key="1">
    <citation type="journal article" date="2020" name="bioRxiv">
        <title>Sequence and annotation of 42 cannabis genomes reveals extensive copy number variation in cannabinoid synthesis and pathogen resistance genes.</title>
        <authorList>
            <person name="Mckernan K.J."/>
            <person name="Helbert Y."/>
            <person name="Kane L.T."/>
            <person name="Ebling H."/>
            <person name="Zhang L."/>
            <person name="Liu B."/>
            <person name="Eaton Z."/>
            <person name="Mclaughlin S."/>
            <person name="Kingan S."/>
            <person name="Baybayan P."/>
            <person name="Concepcion G."/>
            <person name="Jordan M."/>
            <person name="Riva A."/>
            <person name="Barbazuk W."/>
            <person name="Harkins T."/>
        </authorList>
    </citation>
    <scope>NUCLEOTIDE SEQUENCE [LARGE SCALE GENOMIC DNA]</scope>
    <source>
        <strain evidence="8">cv. Jamaican Lion 4</strain>
        <tissue evidence="7">Leaf</tissue>
    </source>
</reference>
<comment type="pathway">
    <text evidence="2">Secondary metabolite biosynthesis.</text>
</comment>
<dbReference type="EMBL" id="JAATIQ010000154">
    <property type="protein sequence ID" value="KAF4376358.1"/>
    <property type="molecule type" value="Genomic_DNA"/>
</dbReference>
<keyword evidence="5" id="KW-0378">Hydrolase</keyword>
<name>A0A7J6G094_CANSA</name>
<dbReference type="GO" id="GO:0019760">
    <property type="term" value="P:glucosinolate metabolic process"/>
    <property type="evidence" value="ECO:0007669"/>
    <property type="project" value="UniProtKB-ARBA"/>
</dbReference>
<dbReference type="InterPro" id="IPR029062">
    <property type="entry name" value="Class_I_gatase-like"/>
</dbReference>
<dbReference type="Proteomes" id="UP000583929">
    <property type="component" value="Unassembled WGS sequence"/>
</dbReference>
<proteinExistence type="inferred from homology"/>
<comment type="caution">
    <text evidence="7">The sequence shown here is derived from an EMBL/GenBank/DDBJ whole genome shotgun (WGS) entry which is preliminary data.</text>
</comment>
<dbReference type="Gene3D" id="3.40.50.880">
    <property type="match status" value="1"/>
</dbReference>